<reference evidence="2" key="1">
    <citation type="submission" date="2021-03" db="EMBL/GenBank/DDBJ databases">
        <title>Genomic Encyclopedia of Type Strains, Phase IV (KMG-IV): sequencing the most valuable type-strain genomes for metagenomic binning, comparative biology and taxonomic classification.</title>
        <authorList>
            <person name="Goeker M."/>
        </authorList>
    </citation>
    <scope>NUCLEOTIDE SEQUENCE</scope>
    <source>
        <strain evidence="2">DSM 107338</strain>
    </source>
</reference>
<feature type="transmembrane region" description="Helical" evidence="1">
    <location>
        <begin position="23"/>
        <end position="50"/>
    </location>
</feature>
<evidence type="ECO:0008006" key="4">
    <source>
        <dbReference type="Google" id="ProtNLM"/>
    </source>
</evidence>
<gene>
    <name evidence="2" type="ORF">J2Z64_003828</name>
</gene>
<evidence type="ECO:0000313" key="2">
    <source>
        <dbReference type="EMBL" id="MBP2079530.1"/>
    </source>
</evidence>
<proteinExistence type="predicted"/>
<accession>A0A9X0YVB5</accession>
<dbReference type="RefSeq" id="WP_245347850.1">
    <property type="nucleotide sequence ID" value="NZ_JAGGMB010000017.1"/>
</dbReference>
<evidence type="ECO:0000313" key="3">
    <source>
        <dbReference type="Proteomes" id="UP001138793"/>
    </source>
</evidence>
<sequence length="92" mass="10779">MLGCLLLALLLYQWKNKKLKKMLFLLTRIVAVGLFLYGLLNLITISLAGLNVLDFELSGYAMFWRLIFWEPFWMLGGILYWMSTAKLQDKRS</sequence>
<keyword evidence="1" id="KW-1133">Transmembrane helix</keyword>
<dbReference type="EMBL" id="JAGGMB010000017">
    <property type="protein sequence ID" value="MBP2079530.1"/>
    <property type="molecule type" value="Genomic_DNA"/>
</dbReference>
<name>A0A9X0YVB5_9BACI</name>
<evidence type="ECO:0000256" key="1">
    <source>
        <dbReference type="SAM" id="Phobius"/>
    </source>
</evidence>
<keyword evidence="1" id="KW-0812">Transmembrane</keyword>
<organism evidence="2 3">
    <name type="scientific">Oceanobacillus polygoni</name>
    <dbReference type="NCBI Taxonomy" id="1235259"/>
    <lineage>
        <taxon>Bacteria</taxon>
        <taxon>Bacillati</taxon>
        <taxon>Bacillota</taxon>
        <taxon>Bacilli</taxon>
        <taxon>Bacillales</taxon>
        <taxon>Bacillaceae</taxon>
        <taxon>Oceanobacillus</taxon>
    </lineage>
</organism>
<dbReference type="AlphaFoldDB" id="A0A9X0YVB5"/>
<protein>
    <recommendedName>
        <fullName evidence="4">DUF3995 domain-containing protein</fullName>
    </recommendedName>
</protein>
<feature type="transmembrane region" description="Helical" evidence="1">
    <location>
        <begin position="62"/>
        <end position="82"/>
    </location>
</feature>
<keyword evidence="3" id="KW-1185">Reference proteome</keyword>
<dbReference type="Proteomes" id="UP001138793">
    <property type="component" value="Unassembled WGS sequence"/>
</dbReference>
<keyword evidence="1" id="KW-0472">Membrane</keyword>
<comment type="caution">
    <text evidence="2">The sequence shown here is derived from an EMBL/GenBank/DDBJ whole genome shotgun (WGS) entry which is preliminary data.</text>
</comment>